<name>C4JR44_UNCRE</name>
<protein>
    <submittedName>
        <fullName evidence="2">Uncharacterized protein</fullName>
    </submittedName>
</protein>
<dbReference type="VEuPathDB" id="FungiDB:UREG_03526"/>
<accession>C4JR44</accession>
<reference evidence="3" key="1">
    <citation type="journal article" date="2009" name="Genome Res.">
        <title>Comparative genomic analyses of the human fungal pathogens Coccidioides and their relatives.</title>
        <authorList>
            <person name="Sharpton T.J."/>
            <person name="Stajich J.E."/>
            <person name="Rounsley S.D."/>
            <person name="Gardner M.J."/>
            <person name="Wortman J.R."/>
            <person name="Jordar V.S."/>
            <person name="Maiti R."/>
            <person name="Kodira C.D."/>
            <person name="Neafsey D.E."/>
            <person name="Zeng Q."/>
            <person name="Hung C.-Y."/>
            <person name="McMahan C."/>
            <person name="Muszewska A."/>
            <person name="Grynberg M."/>
            <person name="Mandel M.A."/>
            <person name="Kellner E.M."/>
            <person name="Barker B.M."/>
            <person name="Galgiani J.N."/>
            <person name="Orbach M.J."/>
            <person name="Kirkland T.N."/>
            <person name="Cole G.T."/>
            <person name="Henn M.R."/>
            <person name="Birren B.W."/>
            <person name="Taylor J.W."/>
        </authorList>
    </citation>
    <scope>NUCLEOTIDE SEQUENCE [LARGE SCALE GENOMIC DNA]</scope>
    <source>
        <strain evidence="3">UAMH 1704</strain>
    </source>
</reference>
<dbReference type="RefSeq" id="XP_002544009.1">
    <property type="nucleotide sequence ID" value="XM_002543963.1"/>
</dbReference>
<gene>
    <name evidence="2" type="ORF">UREG_03526</name>
</gene>
<dbReference type="InParanoid" id="C4JR44"/>
<keyword evidence="3" id="KW-1185">Reference proteome</keyword>
<evidence type="ECO:0000256" key="1">
    <source>
        <dbReference type="SAM" id="MobiDB-lite"/>
    </source>
</evidence>
<dbReference type="Proteomes" id="UP000002058">
    <property type="component" value="Unassembled WGS sequence"/>
</dbReference>
<dbReference type="GeneID" id="8437428"/>
<proteinExistence type="predicted"/>
<organism evidence="2 3">
    <name type="scientific">Uncinocarpus reesii (strain UAMH 1704)</name>
    <dbReference type="NCBI Taxonomy" id="336963"/>
    <lineage>
        <taxon>Eukaryota</taxon>
        <taxon>Fungi</taxon>
        <taxon>Dikarya</taxon>
        <taxon>Ascomycota</taxon>
        <taxon>Pezizomycotina</taxon>
        <taxon>Eurotiomycetes</taxon>
        <taxon>Eurotiomycetidae</taxon>
        <taxon>Onygenales</taxon>
        <taxon>Onygenaceae</taxon>
        <taxon>Uncinocarpus</taxon>
    </lineage>
</organism>
<dbReference type="HOGENOM" id="CLU_1751061_0_0_1"/>
<sequence length="149" mass="16555">MPLTASLDGTHVVEVELDQCYSDSELAPMQTVQTFHLRIRNPSPGDLRRTAPCSPPSSLSGGEMIQKTTPSPLSPDPPPASGQLNLKPQHNQKKRLASSNDFRTSRTFLLTFPEEYECQYCQEVSEFGAGSMCLHSQVARNPYRRISTM</sequence>
<evidence type="ECO:0000313" key="3">
    <source>
        <dbReference type="Proteomes" id="UP000002058"/>
    </source>
</evidence>
<dbReference type="EMBL" id="CH476616">
    <property type="protein sequence ID" value="EEP78680.1"/>
    <property type="molecule type" value="Genomic_DNA"/>
</dbReference>
<feature type="region of interest" description="Disordered" evidence="1">
    <location>
        <begin position="40"/>
        <end position="100"/>
    </location>
</feature>
<dbReference type="KEGG" id="ure:UREG_03526"/>
<dbReference type="AlphaFoldDB" id="C4JR44"/>
<evidence type="ECO:0000313" key="2">
    <source>
        <dbReference type="EMBL" id="EEP78680.1"/>
    </source>
</evidence>